<dbReference type="SUPFAM" id="SSF51679">
    <property type="entry name" value="Bacterial luciferase-like"/>
    <property type="match status" value="1"/>
</dbReference>
<dbReference type="Pfam" id="PF00501">
    <property type="entry name" value="AMP-binding"/>
    <property type="match status" value="2"/>
</dbReference>
<evidence type="ECO:0000256" key="1">
    <source>
        <dbReference type="ARBA" id="ARBA00001957"/>
    </source>
</evidence>
<dbReference type="InterPro" id="IPR000873">
    <property type="entry name" value="AMP-dep_synth/lig_dom"/>
</dbReference>
<reference evidence="5" key="1">
    <citation type="journal article" date="2019" name="Int. J. Syst. Evol. Microbiol.">
        <title>The Global Catalogue of Microorganisms (GCM) 10K type strain sequencing project: providing services to taxonomists for standard genome sequencing and annotation.</title>
        <authorList>
            <consortium name="The Broad Institute Genomics Platform"/>
            <consortium name="The Broad Institute Genome Sequencing Center for Infectious Disease"/>
            <person name="Wu L."/>
            <person name="Ma J."/>
        </authorList>
    </citation>
    <scope>NUCLEOTIDE SEQUENCE [LARGE SCALE GENOMIC DNA]</scope>
    <source>
        <strain evidence="5">JCM 30346</strain>
    </source>
</reference>
<comment type="caution">
    <text evidence="4">The sequence shown here is derived from an EMBL/GenBank/DDBJ whole genome shotgun (WGS) entry which is preliminary data.</text>
</comment>
<evidence type="ECO:0000313" key="5">
    <source>
        <dbReference type="Proteomes" id="UP001596137"/>
    </source>
</evidence>
<dbReference type="Gene3D" id="3.30.559.10">
    <property type="entry name" value="Chloramphenicol acetyltransferase-like domain"/>
    <property type="match status" value="1"/>
</dbReference>
<feature type="compositionally biased region" description="Basic residues" evidence="2">
    <location>
        <begin position="1424"/>
        <end position="1434"/>
    </location>
</feature>
<dbReference type="InterPro" id="IPR011251">
    <property type="entry name" value="Luciferase-like_dom"/>
</dbReference>
<dbReference type="Pfam" id="PF00550">
    <property type="entry name" value="PP-binding"/>
    <property type="match status" value="1"/>
</dbReference>
<dbReference type="SUPFAM" id="SSF56801">
    <property type="entry name" value="Acetyl-CoA synthetase-like"/>
    <property type="match status" value="2"/>
</dbReference>
<dbReference type="InterPro" id="IPR001242">
    <property type="entry name" value="Condensation_dom"/>
</dbReference>
<dbReference type="InterPro" id="IPR036736">
    <property type="entry name" value="ACP-like_sf"/>
</dbReference>
<dbReference type="Gene3D" id="1.10.1200.10">
    <property type="entry name" value="ACP-like"/>
    <property type="match status" value="1"/>
</dbReference>
<organism evidence="4 5">
    <name type="scientific">Sphaerisporangium aureirubrum</name>
    <dbReference type="NCBI Taxonomy" id="1544736"/>
    <lineage>
        <taxon>Bacteria</taxon>
        <taxon>Bacillati</taxon>
        <taxon>Actinomycetota</taxon>
        <taxon>Actinomycetes</taxon>
        <taxon>Streptosporangiales</taxon>
        <taxon>Streptosporangiaceae</taxon>
        <taxon>Sphaerisporangium</taxon>
    </lineage>
</organism>
<dbReference type="SUPFAM" id="SSF52777">
    <property type="entry name" value="CoA-dependent acyltransferases"/>
    <property type="match status" value="2"/>
</dbReference>
<protein>
    <submittedName>
        <fullName evidence="4">MupA/Atu3671 family FMN-dependent luciferase-like monooxygenase</fullName>
    </submittedName>
</protein>
<proteinExistence type="predicted"/>
<dbReference type="PANTHER" id="PTHR45527:SF1">
    <property type="entry name" value="FATTY ACID SYNTHASE"/>
    <property type="match status" value="1"/>
</dbReference>
<evidence type="ECO:0000256" key="2">
    <source>
        <dbReference type="SAM" id="MobiDB-lite"/>
    </source>
</evidence>
<dbReference type="InterPro" id="IPR009081">
    <property type="entry name" value="PP-bd_ACP"/>
</dbReference>
<dbReference type="PROSITE" id="PS50075">
    <property type="entry name" value="CARRIER"/>
    <property type="match status" value="1"/>
</dbReference>
<dbReference type="Gene3D" id="3.20.20.30">
    <property type="entry name" value="Luciferase-like domain"/>
    <property type="match status" value="1"/>
</dbReference>
<dbReference type="Pfam" id="PF00668">
    <property type="entry name" value="Condensation"/>
    <property type="match status" value="1"/>
</dbReference>
<dbReference type="RefSeq" id="WP_380761836.1">
    <property type="nucleotide sequence ID" value="NZ_JBHSRF010000091.1"/>
</dbReference>
<dbReference type="SUPFAM" id="SSF47336">
    <property type="entry name" value="ACP-like"/>
    <property type="match status" value="1"/>
</dbReference>
<sequence length="1443" mass="157324">MIDTGSPSHGQRGLWFLDQLSRAGEALNLAAGVRLPPDIDMRAMRRAVAGLAARHAALRTTFVFLDGELRCEVEASLAIELRHHAVDSWDPDATERRLADAAYRRFNLEIGPLARVDLWTGDGGQPLLLLTVSQIVCDFWSLELLLAELVESYQAERAGRSVKSAESGDYQEWVRRQNEYLASERGAADAAYWRDQLRGEQPTLALPTSRPRAARRVYNAGGHLFRVDADLAGSLRELAGRSGAKVPSVLLAAFHILLHRYTSQDEILLGFLVPGRQDPSLERTVGHFANVVAVRADFSDVPSAQTALHRISRTADDALDHQDYPFSLLAESLAADGDSTRSPVFQVMFISHEGPPGFPVALNSLLVGASGIPFEISGLALESVFVPTRGAQFDLTLITVDTGSDIIASFAYNSELFDAETIADLAGSFQTLLHSLVTTPDEPVSRLPLLDESRRDQAVRLWNATERSLPSGELVHHAFERQADMRPDALAIVSSYGELTYGELNDQASLLACRLAALGVGPESRVGLLLDRSPKLMIGLIGILKAGAAYVPLDPDYPARRLSLALTDASIDALVTRGDLLARMPRPSAPVVDLDQPIKPPGHEWTPPALDPGNMAYLLHTSGSTGRPKGVMVSHRNVANFFRAMDERVGCGPEDTVLAVTSIAFDISVLELLWTLGRGARIVLAPEQSPDRARTARSARPRSLDFSLFYFATASVAKQSYRLVLDGARFADQHSFTAIWTPERHFHEFGGLYPNPSVLSAALATITQNVELRAGSVVLPLHSAIRVAEEWALVDNLSGGRTGVAFASGWHADDFVFFPDRYADRREHMFRAIETVRALWRGESTSARSGSGDTIDVRIHPAPVSKALRTWITAAGSPDTFVRAGAIGANILTHLLGQTVEQVAQRIDTYRTARADNGHDPDAGIVSLMLHTFIGHNRDDVRKLVREPFTSYLRSSISLIENLIKSAQLPFDLATISDSDMDTLLALAFDRYFESAALFGTPDSVQPFLSRLREIGVDEVACLIDFGVDEDVVLNGLDGLDAVRRQFNQALAPAAASRSLAELIEDYRPTLMQSTPTMMQIMIREPGAREGLRGLRTLLVGGEVLPGRFAGELLSTLNVRLLNMYGPTETTIWSSTHEVTPGLATVPLGKPVANTTIRIVDRHLEPVPVGVPGELVIGGAGVARGYWRQPALTAERFVPDPFSAEPGARMYRTGDLARRRPDGTIEFLGRVDRQVKIRGMRVELGEIEAAMEGQPGVREAVAVVFDDMRVAGYVVPESGASLRLDEFQRALRESLPRAMVPSSITLLPRLPVTPNGKVDVKALPNPEATPVGKAAPPGNELERKIADIWSGILQVSSVGIYDNFFDAGGHSLLMVKVHDQLKTIIDDDISLIKLFEYPTVHALATHLASVDADQASSDDGSERARKRLARRASRQRPGGERGR</sequence>
<dbReference type="EMBL" id="JBHSRF010000091">
    <property type="protein sequence ID" value="MFC6086541.1"/>
    <property type="molecule type" value="Genomic_DNA"/>
</dbReference>
<keyword evidence="5" id="KW-1185">Reference proteome</keyword>
<dbReference type="PANTHER" id="PTHR45527">
    <property type="entry name" value="NONRIBOSOMAL PEPTIDE SYNTHETASE"/>
    <property type="match status" value="1"/>
</dbReference>
<dbReference type="Gene3D" id="3.40.50.12780">
    <property type="entry name" value="N-terminal domain of ligase-like"/>
    <property type="match status" value="2"/>
</dbReference>
<evidence type="ECO:0000259" key="3">
    <source>
        <dbReference type="PROSITE" id="PS50075"/>
    </source>
</evidence>
<dbReference type="InterPro" id="IPR024011">
    <property type="entry name" value="Biosynth_lucif-like_mOase_dom"/>
</dbReference>
<dbReference type="InterPro" id="IPR020845">
    <property type="entry name" value="AMP-binding_CS"/>
</dbReference>
<dbReference type="Gene3D" id="3.30.559.30">
    <property type="entry name" value="Nonribosomal peptide synthetase, condensation domain"/>
    <property type="match status" value="1"/>
</dbReference>
<accession>A0ABW1NUI0</accession>
<dbReference type="Gene3D" id="3.30.300.30">
    <property type="match status" value="1"/>
</dbReference>
<dbReference type="InterPro" id="IPR025110">
    <property type="entry name" value="AMP-bd_C"/>
</dbReference>
<dbReference type="CDD" id="cd19531">
    <property type="entry name" value="LCL_NRPS-like"/>
    <property type="match status" value="1"/>
</dbReference>
<dbReference type="Pfam" id="PF13193">
    <property type="entry name" value="AMP-binding_C"/>
    <property type="match status" value="1"/>
</dbReference>
<dbReference type="NCBIfam" id="TIGR04020">
    <property type="entry name" value="seco_metab_LLM"/>
    <property type="match status" value="1"/>
</dbReference>
<dbReference type="CDD" id="cd05930">
    <property type="entry name" value="A_NRPS"/>
    <property type="match status" value="1"/>
</dbReference>
<dbReference type="PROSITE" id="PS00455">
    <property type="entry name" value="AMP_BINDING"/>
    <property type="match status" value="1"/>
</dbReference>
<dbReference type="InterPro" id="IPR023213">
    <property type="entry name" value="CAT-like_dom_sf"/>
</dbReference>
<gene>
    <name evidence="4" type="ORF">ACFP1K_35595</name>
</gene>
<dbReference type="InterPro" id="IPR045851">
    <property type="entry name" value="AMP-bd_C_sf"/>
</dbReference>
<feature type="region of interest" description="Disordered" evidence="2">
    <location>
        <begin position="1411"/>
        <end position="1443"/>
    </location>
</feature>
<dbReference type="Pfam" id="PF00296">
    <property type="entry name" value="Bac_luciferase"/>
    <property type="match status" value="1"/>
</dbReference>
<evidence type="ECO:0000313" key="4">
    <source>
        <dbReference type="EMBL" id="MFC6086541.1"/>
    </source>
</evidence>
<dbReference type="InterPro" id="IPR042099">
    <property type="entry name" value="ANL_N_sf"/>
</dbReference>
<name>A0ABW1NUI0_9ACTN</name>
<dbReference type="Proteomes" id="UP001596137">
    <property type="component" value="Unassembled WGS sequence"/>
</dbReference>
<feature type="domain" description="Carrier" evidence="3">
    <location>
        <begin position="1336"/>
        <end position="1411"/>
    </location>
</feature>
<comment type="cofactor">
    <cofactor evidence="1">
        <name>pantetheine 4'-phosphate</name>
        <dbReference type="ChEBI" id="CHEBI:47942"/>
    </cofactor>
</comment>
<dbReference type="InterPro" id="IPR036661">
    <property type="entry name" value="Luciferase-like_sf"/>
</dbReference>